<dbReference type="AlphaFoldDB" id="A0AAV4R8Z7"/>
<dbReference type="Proteomes" id="UP001054945">
    <property type="component" value="Unassembled WGS sequence"/>
</dbReference>
<dbReference type="EMBL" id="BPLR01007557">
    <property type="protein sequence ID" value="GIY17872.1"/>
    <property type="molecule type" value="Genomic_DNA"/>
</dbReference>
<keyword evidence="2" id="KW-1185">Reference proteome</keyword>
<reference evidence="1 2" key="1">
    <citation type="submission" date="2021-06" db="EMBL/GenBank/DDBJ databases">
        <title>Caerostris extrusa draft genome.</title>
        <authorList>
            <person name="Kono N."/>
            <person name="Arakawa K."/>
        </authorList>
    </citation>
    <scope>NUCLEOTIDE SEQUENCE [LARGE SCALE GENOMIC DNA]</scope>
</reference>
<sequence length="114" mass="12493">MPNGISREEEQTELKGKWINFLATGNSTPAKTSSLIKQPFLSYFRPSRTTHSLSFLQSWLQPQPHHPGVGGLLIRQLSSGPPGGSEVRLMVNGIAVSLPSLTQPVMRIDVFVLV</sequence>
<evidence type="ECO:0000313" key="1">
    <source>
        <dbReference type="EMBL" id="GIY17872.1"/>
    </source>
</evidence>
<evidence type="ECO:0000313" key="2">
    <source>
        <dbReference type="Proteomes" id="UP001054945"/>
    </source>
</evidence>
<proteinExistence type="predicted"/>
<organism evidence="1 2">
    <name type="scientific">Caerostris extrusa</name>
    <name type="common">Bark spider</name>
    <name type="synonym">Caerostris bankana</name>
    <dbReference type="NCBI Taxonomy" id="172846"/>
    <lineage>
        <taxon>Eukaryota</taxon>
        <taxon>Metazoa</taxon>
        <taxon>Ecdysozoa</taxon>
        <taxon>Arthropoda</taxon>
        <taxon>Chelicerata</taxon>
        <taxon>Arachnida</taxon>
        <taxon>Araneae</taxon>
        <taxon>Araneomorphae</taxon>
        <taxon>Entelegynae</taxon>
        <taxon>Araneoidea</taxon>
        <taxon>Araneidae</taxon>
        <taxon>Caerostris</taxon>
    </lineage>
</organism>
<gene>
    <name evidence="1" type="ORF">CEXT_480951</name>
</gene>
<name>A0AAV4R8Z7_CAEEX</name>
<accession>A0AAV4R8Z7</accession>
<protein>
    <submittedName>
        <fullName evidence="1">Uncharacterized protein</fullName>
    </submittedName>
</protein>
<comment type="caution">
    <text evidence="1">The sequence shown here is derived from an EMBL/GenBank/DDBJ whole genome shotgun (WGS) entry which is preliminary data.</text>
</comment>